<organism evidence="1 2">
    <name type="scientific">Longivirga aurantiaca</name>
    <dbReference type="NCBI Taxonomy" id="1837743"/>
    <lineage>
        <taxon>Bacteria</taxon>
        <taxon>Bacillati</taxon>
        <taxon>Actinomycetota</taxon>
        <taxon>Actinomycetes</taxon>
        <taxon>Sporichthyales</taxon>
        <taxon>Sporichthyaceae</taxon>
        <taxon>Longivirga</taxon>
    </lineage>
</organism>
<gene>
    <name evidence="1" type="ORF">ACFQGU_02140</name>
</gene>
<dbReference type="SUPFAM" id="SSF51182">
    <property type="entry name" value="RmlC-like cupins"/>
    <property type="match status" value="1"/>
</dbReference>
<dbReference type="InterPro" id="IPR014710">
    <property type="entry name" value="RmlC-like_jellyroll"/>
</dbReference>
<protein>
    <recommendedName>
        <fullName evidence="3">Cupin domain-containing protein</fullName>
    </recommendedName>
</protein>
<proteinExistence type="predicted"/>
<dbReference type="Gene3D" id="2.60.120.10">
    <property type="entry name" value="Jelly Rolls"/>
    <property type="match status" value="1"/>
</dbReference>
<keyword evidence="2" id="KW-1185">Reference proteome</keyword>
<sequence>MSQYDPDAPMAQRYPRVTTPEQMDAAPRLKFNDGIYTNIFISAEGEDARYFRHGICYAEPGHKTYRWEQWGFDESHFVLEGKVRLRVEDADGRVIYLEATAGEHIFLPAGYIYELEDTGGMKFYWTSGPSNRNGLVEVPDYSATLRAQRS</sequence>
<dbReference type="InterPro" id="IPR011051">
    <property type="entry name" value="RmlC_Cupin_sf"/>
</dbReference>
<comment type="caution">
    <text evidence="1">The sequence shown here is derived from an EMBL/GenBank/DDBJ whole genome shotgun (WGS) entry which is preliminary data.</text>
</comment>
<dbReference type="RefSeq" id="WP_386763703.1">
    <property type="nucleotide sequence ID" value="NZ_JBHSTI010000002.1"/>
</dbReference>
<name>A0ABW1SXR4_9ACTN</name>
<evidence type="ECO:0000313" key="1">
    <source>
        <dbReference type="EMBL" id="MFC6236663.1"/>
    </source>
</evidence>
<dbReference type="EMBL" id="JBHSTI010000002">
    <property type="protein sequence ID" value="MFC6236663.1"/>
    <property type="molecule type" value="Genomic_DNA"/>
</dbReference>
<dbReference type="Proteomes" id="UP001596138">
    <property type="component" value="Unassembled WGS sequence"/>
</dbReference>
<evidence type="ECO:0000313" key="2">
    <source>
        <dbReference type="Proteomes" id="UP001596138"/>
    </source>
</evidence>
<evidence type="ECO:0008006" key="3">
    <source>
        <dbReference type="Google" id="ProtNLM"/>
    </source>
</evidence>
<reference evidence="2" key="1">
    <citation type="journal article" date="2019" name="Int. J. Syst. Evol. Microbiol.">
        <title>The Global Catalogue of Microorganisms (GCM) 10K type strain sequencing project: providing services to taxonomists for standard genome sequencing and annotation.</title>
        <authorList>
            <consortium name="The Broad Institute Genomics Platform"/>
            <consortium name="The Broad Institute Genome Sequencing Center for Infectious Disease"/>
            <person name="Wu L."/>
            <person name="Ma J."/>
        </authorList>
    </citation>
    <scope>NUCLEOTIDE SEQUENCE [LARGE SCALE GENOMIC DNA]</scope>
    <source>
        <strain evidence="2">CGMCC 4.7317</strain>
    </source>
</reference>
<accession>A0ABW1SXR4</accession>